<sequence>MNSIPLYRPVGIKELELIMDSGFKKFPPRLSWQPIFYPVLNQPYAEQIAAEWNTTDAFSGYCGIVTAFEITADHYAQYTVQNVGDSTHNELWVPAEELENFNSHIIGDIRIVQVFFGESFTPPENSRLAAELLKFR</sequence>
<evidence type="ECO:0000313" key="1">
    <source>
        <dbReference type="EMBL" id="MVT09629.1"/>
    </source>
</evidence>
<dbReference type="Proteomes" id="UP000461730">
    <property type="component" value="Unassembled WGS sequence"/>
</dbReference>
<gene>
    <name evidence="1" type="ORF">GO493_15275</name>
</gene>
<comment type="caution">
    <text evidence="1">The sequence shown here is derived from an EMBL/GenBank/DDBJ whole genome shotgun (WGS) entry which is preliminary data.</text>
</comment>
<dbReference type="RefSeq" id="WP_157307073.1">
    <property type="nucleotide sequence ID" value="NZ_WRXN01000006.1"/>
</dbReference>
<reference evidence="1 2" key="1">
    <citation type="submission" date="2019-12" db="EMBL/GenBank/DDBJ databases">
        <title>Chitinophaga sp. strain ysch24 (GDMCC 1.1355), whole genome shotgun sequence.</title>
        <authorList>
            <person name="Zhang X."/>
        </authorList>
    </citation>
    <scope>NUCLEOTIDE SEQUENCE [LARGE SCALE GENOMIC DNA]</scope>
    <source>
        <strain evidence="2">ysch24</strain>
    </source>
</reference>
<dbReference type="AlphaFoldDB" id="A0A7K1U5L5"/>
<organism evidence="1 2">
    <name type="scientific">Chitinophaga tropicalis</name>
    <dbReference type="NCBI Taxonomy" id="2683588"/>
    <lineage>
        <taxon>Bacteria</taxon>
        <taxon>Pseudomonadati</taxon>
        <taxon>Bacteroidota</taxon>
        <taxon>Chitinophagia</taxon>
        <taxon>Chitinophagales</taxon>
        <taxon>Chitinophagaceae</taxon>
        <taxon>Chitinophaga</taxon>
    </lineage>
</organism>
<protein>
    <submittedName>
        <fullName evidence="1">ADP-ribosylation/crystallin J1</fullName>
    </submittedName>
</protein>
<accession>A0A7K1U5L5</accession>
<name>A0A7K1U5L5_9BACT</name>
<dbReference type="EMBL" id="WRXN01000006">
    <property type="protein sequence ID" value="MVT09629.1"/>
    <property type="molecule type" value="Genomic_DNA"/>
</dbReference>
<keyword evidence="2" id="KW-1185">Reference proteome</keyword>
<evidence type="ECO:0000313" key="2">
    <source>
        <dbReference type="Proteomes" id="UP000461730"/>
    </source>
</evidence>
<proteinExistence type="predicted"/>